<evidence type="ECO:0000313" key="1">
    <source>
        <dbReference type="EMBL" id="GEQ20241.1"/>
    </source>
</evidence>
<accession>A0A512TJG8</accession>
<dbReference type="AlphaFoldDB" id="A0A512TJG8"/>
<sequence>MKDIIKLLFEDSEYEVKDFKWGQRDTLTFINKNDETYVIYFANLSKDLVDDVFNLCSEDIYKSSNLERANKSNLSIIIIPNIENEILSDVEINIIFQIEENELFFKKFVLWYTHEELDDLKEICNNSFDYKSLEEQLLNYDRFNAFKNNNTNQKGYNLLSRLFIKLPFLTLLNVEKYSKKLTELIDSNLIEISSQLNVEVLEGRDVKSLLTLVPFKQEEIDEIDKQIEKLIMEQEKNNE</sequence>
<dbReference type="EMBL" id="BKBC01000007">
    <property type="protein sequence ID" value="GEQ20241.1"/>
    <property type="molecule type" value="Genomic_DNA"/>
</dbReference>
<gene>
    <name evidence="1" type="ORF">CBU02nite_07470</name>
</gene>
<dbReference type="Proteomes" id="UP000321089">
    <property type="component" value="Unassembled WGS sequence"/>
</dbReference>
<name>A0A512TJG8_CLOBU</name>
<proteinExistence type="predicted"/>
<dbReference type="RefSeq" id="WP_146867992.1">
    <property type="nucleotide sequence ID" value="NZ_BKBC01000007.1"/>
</dbReference>
<evidence type="ECO:0000313" key="2">
    <source>
        <dbReference type="Proteomes" id="UP000321089"/>
    </source>
</evidence>
<protein>
    <submittedName>
        <fullName evidence="1">Uncharacterized protein</fullName>
    </submittedName>
</protein>
<organism evidence="1 2">
    <name type="scientific">Clostridium butyricum</name>
    <dbReference type="NCBI Taxonomy" id="1492"/>
    <lineage>
        <taxon>Bacteria</taxon>
        <taxon>Bacillati</taxon>
        <taxon>Bacillota</taxon>
        <taxon>Clostridia</taxon>
        <taxon>Eubacteriales</taxon>
        <taxon>Clostridiaceae</taxon>
        <taxon>Clostridium</taxon>
    </lineage>
</organism>
<dbReference type="Pfam" id="PF20289">
    <property type="entry name" value="MComp1"/>
    <property type="match status" value="1"/>
</dbReference>
<dbReference type="InterPro" id="IPR046905">
    <property type="entry name" value="ABC-3C_MC1"/>
</dbReference>
<reference evidence="1 2" key="1">
    <citation type="submission" date="2019-07" db="EMBL/GenBank/DDBJ databases">
        <title>Whole genome shotgun sequence of Clostridium butyricum NBRC 3858.</title>
        <authorList>
            <person name="Hosoyama A."/>
            <person name="Uohara A."/>
            <person name="Ohji S."/>
            <person name="Ichikawa N."/>
        </authorList>
    </citation>
    <scope>NUCLEOTIDE SEQUENCE [LARGE SCALE GENOMIC DNA]</scope>
    <source>
        <strain evidence="1 2">NBRC 3858</strain>
    </source>
</reference>
<comment type="caution">
    <text evidence="1">The sequence shown here is derived from an EMBL/GenBank/DDBJ whole genome shotgun (WGS) entry which is preliminary data.</text>
</comment>